<protein>
    <submittedName>
        <fullName evidence="2">Helix-turn-helix transcriptional regulator</fullName>
    </submittedName>
</protein>
<dbReference type="EMBL" id="JAHCLR010000036">
    <property type="protein sequence ID" value="MBS9535084.1"/>
    <property type="molecule type" value="Genomic_DNA"/>
</dbReference>
<evidence type="ECO:0000313" key="2">
    <source>
        <dbReference type="EMBL" id="MBS9535084.1"/>
    </source>
</evidence>
<accession>A0ABS5RQ41</accession>
<feature type="domain" description="HTH cro/C1-type" evidence="1">
    <location>
        <begin position="10"/>
        <end position="62"/>
    </location>
</feature>
<name>A0ABS5RQ41_9MYCO</name>
<dbReference type="CDD" id="cd00093">
    <property type="entry name" value="HTH_XRE"/>
    <property type="match status" value="1"/>
</dbReference>
<comment type="caution">
    <text evidence="2">The sequence shown here is derived from an EMBL/GenBank/DDBJ whole genome shotgun (WGS) entry which is preliminary data.</text>
</comment>
<proteinExistence type="predicted"/>
<organism evidence="2 3">
    <name type="scientific">Mycolicibacter acidiphilus</name>
    <dbReference type="NCBI Taxonomy" id="2835306"/>
    <lineage>
        <taxon>Bacteria</taxon>
        <taxon>Bacillati</taxon>
        <taxon>Actinomycetota</taxon>
        <taxon>Actinomycetes</taxon>
        <taxon>Mycobacteriales</taxon>
        <taxon>Mycobacteriaceae</taxon>
        <taxon>Mycolicibacter</taxon>
    </lineage>
</organism>
<dbReference type="SMART" id="SM00530">
    <property type="entry name" value="HTH_XRE"/>
    <property type="match status" value="1"/>
</dbReference>
<evidence type="ECO:0000313" key="3">
    <source>
        <dbReference type="Proteomes" id="UP001519535"/>
    </source>
</evidence>
<keyword evidence="3" id="KW-1185">Reference proteome</keyword>
<reference evidence="2 3" key="1">
    <citation type="submission" date="2021-05" db="EMBL/GenBank/DDBJ databases">
        <title>Mycobacterium acidophilum sp. nov., an extremely acid-tolerant member of the genus Mycobacterium.</title>
        <authorList>
            <person name="Xia J."/>
        </authorList>
    </citation>
    <scope>NUCLEOTIDE SEQUENCE [LARGE SCALE GENOMIC DNA]</scope>
    <source>
        <strain evidence="2 3">M1</strain>
    </source>
</reference>
<sequence length="85" mass="9458">MTDELTGKRLAELRRQAGLSQQKQADAMGVQPSMVSRIERQKTWMSSTLERYLSALGGTTTLTVRGGTVRIRWTADDGDKDRDDG</sequence>
<gene>
    <name evidence="2" type="ORF">KIH27_15965</name>
</gene>
<dbReference type="Proteomes" id="UP001519535">
    <property type="component" value="Unassembled WGS sequence"/>
</dbReference>
<dbReference type="PROSITE" id="PS50943">
    <property type="entry name" value="HTH_CROC1"/>
    <property type="match status" value="1"/>
</dbReference>
<dbReference type="InterPro" id="IPR001387">
    <property type="entry name" value="Cro/C1-type_HTH"/>
</dbReference>
<dbReference type="InterPro" id="IPR010982">
    <property type="entry name" value="Lambda_DNA-bd_dom_sf"/>
</dbReference>
<dbReference type="Gene3D" id="1.10.260.40">
    <property type="entry name" value="lambda repressor-like DNA-binding domains"/>
    <property type="match status" value="1"/>
</dbReference>
<dbReference type="RefSeq" id="WP_214093948.1">
    <property type="nucleotide sequence ID" value="NZ_JAHCLR010000036.1"/>
</dbReference>
<dbReference type="Pfam" id="PF01381">
    <property type="entry name" value="HTH_3"/>
    <property type="match status" value="1"/>
</dbReference>
<evidence type="ECO:0000259" key="1">
    <source>
        <dbReference type="PROSITE" id="PS50943"/>
    </source>
</evidence>
<dbReference type="SUPFAM" id="SSF47413">
    <property type="entry name" value="lambda repressor-like DNA-binding domains"/>
    <property type="match status" value="1"/>
</dbReference>